<organism evidence="1 2">
    <name type="scientific">Araneus ventricosus</name>
    <name type="common">Orbweaver spider</name>
    <name type="synonym">Epeira ventricosa</name>
    <dbReference type="NCBI Taxonomy" id="182803"/>
    <lineage>
        <taxon>Eukaryota</taxon>
        <taxon>Metazoa</taxon>
        <taxon>Ecdysozoa</taxon>
        <taxon>Arthropoda</taxon>
        <taxon>Chelicerata</taxon>
        <taxon>Arachnida</taxon>
        <taxon>Araneae</taxon>
        <taxon>Araneomorphae</taxon>
        <taxon>Entelegynae</taxon>
        <taxon>Araneoidea</taxon>
        <taxon>Araneidae</taxon>
        <taxon>Araneus</taxon>
    </lineage>
</organism>
<sequence>MVFVWNADTKLADYDAPVPDTLMSDGNSRRCIIAGRRGAKFTWTVPTVLRRYMDSATCFDAVNKKPVLSGYFEEITGQKDFRVPSSFRCTIRLYPTGLPNLVLYKPVQLQKNGIHL</sequence>
<comment type="caution">
    <text evidence="1">The sequence shown here is derived from an EMBL/GenBank/DDBJ whole genome shotgun (WGS) entry which is preliminary data.</text>
</comment>
<evidence type="ECO:0000313" key="1">
    <source>
        <dbReference type="EMBL" id="GBM70748.1"/>
    </source>
</evidence>
<gene>
    <name evidence="1" type="ORF">AVEN_214335_1</name>
</gene>
<proteinExistence type="predicted"/>
<reference evidence="1 2" key="1">
    <citation type="journal article" date="2019" name="Sci. Rep.">
        <title>Orb-weaving spider Araneus ventricosus genome elucidates the spidroin gene catalogue.</title>
        <authorList>
            <person name="Kono N."/>
            <person name="Nakamura H."/>
            <person name="Ohtoshi R."/>
            <person name="Moran D.A.P."/>
            <person name="Shinohara A."/>
            <person name="Yoshida Y."/>
            <person name="Fujiwara M."/>
            <person name="Mori M."/>
            <person name="Tomita M."/>
            <person name="Arakawa K."/>
        </authorList>
    </citation>
    <scope>NUCLEOTIDE SEQUENCE [LARGE SCALE GENOMIC DNA]</scope>
</reference>
<accession>A0A4Y2HZP8</accession>
<dbReference type="Proteomes" id="UP000499080">
    <property type="component" value="Unassembled WGS sequence"/>
</dbReference>
<evidence type="ECO:0000313" key="2">
    <source>
        <dbReference type="Proteomes" id="UP000499080"/>
    </source>
</evidence>
<protein>
    <submittedName>
        <fullName evidence="1">Uncharacterized protein</fullName>
    </submittedName>
</protein>
<dbReference type="AlphaFoldDB" id="A0A4Y2HZP8"/>
<dbReference type="EMBL" id="BGPR01002271">
    <property type="protein sequence ID" value="GBM70748.1"/>
    <property type="molecule type" value="Genomic_DNA"/>
</dbReference>
<keyword evidence="2" id="KW-1185">Reference proteome</keyword>
<name>A0A4Y2HZP8_ARAVE</name>